<evidence type="ECO:0000256" key="6">
    <source>
        <dbReference type="SAM" id="Coils"/>
    </source>
</evidence>
<dbReference type="PANTHER" id="PTHR43788:SF8">
    <property type="entry name" value="DNA-BINDING PROTEIN SMUBP-2"/>
    <property type="match status" value="1"/>
</dbReference>
<dbReference type="Pfam" id="PF13086">
    <property type="entry name" value="AAA_11"/>
    <property type="match status" value="2"/>
</dbReference>
<dbReference type="CDD" id="cd17934">
    <property type="entry name" value="DEXXQc_Upf1-like"/>
    <property type="match status" value="1"/>
</dbReference>
<evidence type="ECO:0000256" key="3">
    <source>
        <dbReference type="ARBA" id="ARBA00022801"/>
    </source>
</evidence>
<keyword evidence="4" id="KW-0347">Helicase</keyword>
<dbReference type="Pfam" id="PF13087">
    <property type="entry name" value="AAA_12"/>
    <property type="match status" value="1"/>
</dbReference>
<name>A0AAW9A4P9_9BACL</name>
<accession>A0AAW9A4P9</accession>
<dbReference type="Gene3D" id="3.40.50.300">
    <property type="entry name" value="P-loop containing nucleotide triphosphate hydrolases"/>
    <property type="match status" value="3"/>
</dbReference>
<dbReference type="Proteomes" id="UP001271648">
    <property type="component" value="Unassembled WGS sequence"/>
</dbReference>
<dbReference type="InterPro" id="IPR027417">
    <property type="entry name" value="P-loop_NTPase"/>
</dbReference>
<organism evidence="9 10">
    <name type="scientific">Sporosarcina thermotolerans</name>
    <dbReference type="NCBI Taxonomy" id="633404"/>
    <lineage>
        <taxon>Bacteria</taxon>
        <taxon>Bacillati</taxon>
        <taxon>Bacillota</taxon>
        <taxon>Bacilli</taxon>
        <taxon>Bacillales</taxon>
        <taxon>Caryophanaceae</taxon>
        <taxon>Sporosarcina</taxon>
    </lineage>
</organism>
<keyword evidence="5" id="KW-0067">ATP-binding</keyword>
<feature type="domain" description="DNA2/NAM7 helicase helicase" evidence="7">
    <location>
        <begin position="310"/>
        <end position="493"/>
    </location>
</feature>
<sequence>MKSNEMMNEVMRCRLDMTHRARKEIGNWAIDENELFSMQEHFAVYIEKLPAKQENMTFSFYFDPEANAQLANHLKERVAVMECVYKNEGFLATNFRVKGRKEPVRTNRRLGVRLKFAVNQRTGSSMPIELYTRLRELPVAQERSEYVEKRIKSWEGYLRIEEKNADVADITAHFSQAHVNESFNQLTITCSGLDAKGWGAITGFSAKLKGSGDDLGNVVDVNRGKRTVKIELSRKYQAIARRGSLLPKDAREIVFSNFAELSQIRRLRRGFKDLQDGFAANPNLEKILFEERPVVQITNKRLELEFHHALNEFQQDAVIGAMSANDLYVIQGPPGTGKTTVISELCHQLMKAGHRTLVASQSNLAVDNALGRLLSDPGIRILRYGRTESIEEEGKRFIEENVALHWRDETLAAVNEQRDKRDDRKRQIELELEQNKVEIERLKAELEVAERQIVEKHAAEVEASDLSKQLEPLRQREKELTRERIEIEEQQAELSRLIEKLFIEIQSSEKAVADAKISPEIYEKMTKTDRSLTTQRKMLRYFQTIEAIDYAEMAFRRLKEESGIIEAKRGPLTRFLEQLSSVKRLQELEELYAAHQIEPSLPVKLEINALQRLRVEIINGTYPYALLEWNEVAERLSNGIEYAKKILKKYYYPVEEVRSKQNDKYKTPEEMHEMLDKISRFFVLPATKKTLAMPASPEKAALLHRLAENLAYLYGKTEEVKKHSVTIKTSSDREAAGRFSSLKSEIMDEMRAELAELTDVEEKANREIREHVEQLRGLKDESLTLADLLDEHINRHDVEKMIAEHEKELAEFEKRKDLFQKAELALKENIENRESAADQLSNLQETLEALSKNESELAIEIQRCEGRIRDLQEIIESEPEKRKQEIGVEIETKQTTAAVLHKELVQLPIAGALQDEWSKLLGSASEFDLDEIRKLYVKHANVIGTTCVASARRDFMEDYPNFDVVIIDEVSKATPPELLLPMLKGKKIVLVGDHHQLPPLVGRETMDEFIEEIKDLEEKNQLRGMLKESLFERLFRSLPKQNKTMLGIQYRMHEEIMETITPFYVDGNYRLQCGLEDSDVARDHLLSSRFLSRDDHLLWFDMPNNPSYFEAQVKGGTSLYNEAELQRVRELLLEIEEATEVAKSEDRLKADAKKSVGVISFYGEQVKRIDRLIEQEIMPKHLHCRTGTVDKFQGMEMDIIILSFVRNHNQPSGTIGFAEDYRRLNVALSRAKELLIIVGSSEMFMNRPKNAETKTMYTRLVEKVKLGGGFREFDSVLERNG</sequence>
<feature type="domain" description="DNA2/NAM7 helicase helicase" evidence="7">
    <location>
        <begin position="788"/>
        <end position="1001"/>
    </location>
</feature>
<dbReference type="GO" id="GO:0005524">
    <property type="term" value="F:ATP binding"/>
    <property type="evidence" value="ECO:0007669"/>
    <property type="project" value="UniProtKB-KW"/>
</dbReference>
<evidence type="ECO:0000256" key="2">
    <source>
        <dbReference type="ARBA" id="ARBA00022741"/>
    </source>
</evidence>
<dbReference type="CDD" id="cd18808">
    <property type="entry name" value="SF1_C_Upf1"/>
    <property type="match status" value="1"/>
</dbReference>
<dbReference type="GO" id="GO:0043139">
    <property type="term" value="F:5'-3' DNA helicase activity"/>
    <property type="evidence" value="ECO:0007669"/>
    <property type="project" value="TreeGrafter"/>
</dbReference>
<feature type="coiled-coil region" evidence="6">
    <location>
        <begin position="425"/>
        <end position="500"/>
    </location>
</feature>
<dbReference type="InterPro" id="IPR047187">
    <property type="entry name" value="SF1_C_Upf1"/>
</dbReference>
<dbReference type="SUPFAM" id="SSF52540">
    <property type="entry name" value="P-loop containing nucleoside triphosphate hydrolases"/>
    <property type="match status" value="1"/>
</dbReference>
<comment type="caution">
    <text evidence="9">The sequence shown here is derived from an EMBL/GenBank/DDBJ whole genome shotgun (WGS) entry which is preliminary data.</text>
</comment>
<reference evidence="9 10" key="1">
    <citation type="submission" date="2023-06" db="EMBL/GenBank/DDBJ databases">
        <title>Sporosarcina sp. nov., isolated from Korean traditional fermented seafood 'Jeotgal'.</title>
        <authorList>
            <person name="Yang A.I."/>
            <person name="Shin N.-R."/>
        </authorList>
    </citation>
    <scope>NUCLEOTIDE SEQUENCE [LARGE SCALE GENOMIC DNA]</scope>
    <source>
        <strain evidence="9 10">KCTC43456</strain>
    </source>
</reference>
<feature type="coiled-coil region" evidence="6">
    <location>
        <begin position="743"/>
        <end position="867"/>
    </location>
</feature>
<dbReference type="InterPro" id="IPR041679">
    <property type="entry name" value="DNA2/NAM7-like_C"/>
</dbReference>
<evidence type="ECO:0000259" key="7">
    <source>
        <dbReference type="Pfam" id="PF13086"/>
    </source>
</evidence>
<keyword evidence="10" id="KW-1185">Reference proteome</keyword>
<feature type="domain" description="DNA2/NAM7 helicase-like C-terminal" evidence="8">
    <location>
        <begin position="1026"/>
        <end position="1241"/>
    </location>
</feature>
<evidence type="ECO:0000313" key="9">
    <source>
        <dbReference type="EMBL" id="MDW0116057.1"/>
    </source>
</evidence>
<evidence type="ECO:0000256" key="1">
    <source>
        <dbReference type="ARBA" id="ARBA00007913"/>
    </source>
</evidence>
<evidence type="ECO:0000313" key="10">
    <source>
        <dbReference type="Proteomes" id="UP001271648"/>
    </source>
</evidence>
<evidence type="ECO:0000256" key="5">
    <source>
        <dbReference type="ARBA" id="ARBA00022840"/>
    </source>
</evidence>
<evidence type="ECO:0000259" key="8">
    <source>
        <dbReference type="Pfam" id="PF13087"/>
    </source>
</evidence>
<protein>
    <submittedName>
        <fullName evidence="9">AAA domain-containing protein</fullName>
    </submittedName>
</protein>
<dbReference type="InterPro" id="IPR041677">
    <property type="entry name" value="DNA2/NAM7_AAA_11"/>
</dbReference>
<gene>
    <name evidence="9" type="ORF">QTL97_03855</name>
</gene>
<proteinExistence type="inferred from homology"/>
<comment type="similarity">
    <text evidence="1">Belongs to the DNA2/NAM7 helicase family.</text>
</comment>
<dbReference type="RefSeq" id="WP_317940253.1">
    <property type="nucleotide sequence ID" value="NZ_JAUBDJ010000002.1"/>
</dbReference>
<dbReference type="PANTHER" id="PTHR43788">
    <property type="entry name" value="DNA2/NAM7 HELICASE FAMILY MEMBER"/>
    <property type="match status" value="1"/>
</dbReference>
<keyword evidence="3" id="KW-0378">Hydrolase</keyword>
<dbReference type="InterPro" id="IPR050534">
    <property type="entry name" value="Coronavir_polyprotein_1ab"/>
</dbReference>
<dbReference type="GO" id="GO:0016787">
    <property type="term" value="F:hydrolase activity"/>
    <property type="evidence" value="ECO:0007669"/>
    <property type="project" value="UniProtKB-KW"/>
</dbReference>
<keyword evidence="6" id="KW-0175">Coiled coil</keyword>
<evidence type="ECO:0000256" key="4">
    <source>
        <dbReference type="ARBA" id="ARBA00022806"/>
    </source>
</evidence>
<keyword evidence="2" id="KW-0547">Nucleotide-binding</keyword>
<dbReference type="EMBL" id="JAUBDJ010000002">
    <property type="protein sequence ID" value="MDW0116057.1"/>
    <property type="molecule type" value="Genomic_DNA"/>
</dbReference>